<accession>A0ABZ1D9L8</accession>
<dbReference type="SMART" id="SM00220">
    <property type="entry name" value="S_TKc"/>
    <property type="match status" value="1"/>
</dbReference>
<feature type="domain" description="Protein kinase" evidence="2">
    <location>
        <begin position="438"/>
        <end position="670"/>
    </location>
</feature>
<organism evidence="3 4">
    <name type="scientific">Kwoniella shivajii</name>
    <dbReference type="NCBI Taxonomy" id="564305"/>
    <lineage>
        <taxon>Eukaryota</taxon>
        <taxon>Fungi</taxon>
        <taxon>Dikarya</taxon>
        <taxon>Basidiomycota</taxon>
        <taxon>Agaricomycotina</taxon>
        <taxon>Tremellomycetes</taxon>
        <taxon>Tremellales</taxon>
        <taxon>Cryptococcaceae</taxon>
        <taxon>Kwoniella</taxon>
    </lineage>
</organism>
<dbReference type="Pfam" id="PF07714">
    <property type="entry name" value="PK_Tyr_Ser-Thr"/>
    <property type="match status" value="1"/>
</dbReference>
<evidence type="ECO:0000256" key="1">
    <source>
        <dbReference type="SAM" id="MobiDB-lite"/>
    </source>
</evidence>
<dbReference type="GeneID" id="87959910"/>
<proteinExistence type="predicted"/>
<dbReference type="RefSeq" id="XP_062795520.1">
    <property type="nucleotide sequence ID" value="XM_062939469.1"/>
</dbReference>
<evidence type="ECO:0000313" key="4">
    <source>
        <dbReference type="Proteomes" id="UP001329825"/>
    </source>
</evidence>
<dbReference type="EMBL" id="CP141891">
    <property type="protein sequence ID" value="WRT70781.1"/>
    <property type="molecule type" value="Genomic_DNA"/>
</dbReference>
<dbReference type="InterPro" id="IPR051681">
    <property type="entry name" value="Ser/Thr_Kinases-Pseudokinases"/>
</dbReference>
<dbReference type="CDD" id="cd21037">
    <property type="entry name" value="MLKL_NTD"/>
    <property type="match status" value="1"/>
</dbReference>
<name>A0ABZ1D9L8_9TREE</name>
<dbReference type="PROSITE" id="PS00108">
    <property type="entry name" value="PROTEIN_KINASE_ST"/>
    <property type="match status" value="1"/>
</dbReference>
<feature type="region of interest" description="Disordered" evidence="1">
    <location>
        <begin position="56"/>
        <end position="75"/>
    </location>
</feature>
<sequence length="670" mass="75345">MSRPPTSPITISSTNVSSSPWLRSNRTSSSGEPSSPSTSRPSRPQLRINGVISNEDIAESPLENSASDDLDTPTRLNQSLSYQMPSTRAAPRLSLGLPTDALDDPLGYSVEKAERSINGLHVISSALEFTGTLLSAVPLLQTGGAIMVCLSQMLNAARKVMENKSDALGLVSDSITIVQAVQRQIQSSATPPSEQMRSDIVKLYRKLTSNTDLLEEFVGRSKFKLFLYAAQMQRQIATARSDTVMYIASFMLEHLVSMNQLQEQARIDRQRDREEFAKKLDQFIRFPERARQMIENEEIPEIVMTLQRTVEEQYDDPYRYPPVNPHSQAILQFPTPQPYYPSVVTTGTAASDENPLQLLVDGNNLNEDQGLPPAHIPMPEVERSTTRQSRRAWQVTSEDWTIEDSRGAFCRNFLKYLRTESQRSIEDLPVWTITEYEIYREERITDSHFARVYRGRWNDQEVAIKSLAPLTDKYLFLAEVKIWCQLDSEFILPFLGASSSVGPAPWFLVSPWMKNGRITDYLSRGAGQQVDPLPLIHRIAQGMEYLHSRDIIHGDLKGQNILIDDEGLPRLCDFGLSRIKLDITSKSSISSSGSVAGTLRFEPPERLRLYPLSKECDVYSFAMTIFQIYSGETPFIALDDTTTKASILAGERPPQIPGISNELYALMSRC</sequence>
<dbReference type="SUPFAM" id="SSF56112">
    <property type="entry name" value="Protein kinase-like (PK-like)"/>
    <property type="match status" value="1"/>
</dbReference>
<dbReference type="Proteomes" id="UP001329825">
    <property type="component" value="Chromosome 11"/>
</dbReference>
<reference evidence="3 4" key="1">
    <citation type="submission" date="2024-01" db="EMBL/GenBank/DDBJ databases">
        <title>Comparative genomics of Cryptococcus and Kwoniella reveals pathogenesis evolution and contrasting modes of karyotype evolution via chromosome fusion or intercentromeric recombination.</title>
        <authorList>
            <person name="Coelho M.A."/>
            <person name="David-Palma M."/>
            <person name="Shea T."/>
            <person name="Bowers K."/>
            <person name="McGinley-Smith S."/>
            <person name="Mohammad A.W."/>
            <person name="Gnirke A."/>
            <person name="Yurkov A.M."/>
            <person name="Nowrousian M."/>
            <person name="Sun S."/>
            <person name="Cuomo C.A."/>
            <person name="Heitman J."/>
        </authorList>
    </citation>
    <scope>NUCLEOTIDE SEQUENCE [LARGE SCALE GENOMIC DNA]</scope>
    <source>
        <strain evidence="3">CBS 11374</strain>
    </source>
</reference>
<keyword evidence="4" id="KW-1185">Reference proteome</keyword>
<dbReference type="Gene3D" id="1.10.510.10">
    <property type="entry name" value="Transferase(Phosphotransferase) domain 1"/>
    <property type="match status" value="1"/>
</dbReference>
<dbReference type="InterPro" id="IPR000719">
    <property type="entry name" value="Prot_kinase_dom"/>
</dbReference>
<dbReference type="PROSITE" id="PS50011">
    <property type="entry name" value="PROTEIN_KINASE_DOM"/>
    <property type="match status" value="1"/>
</dbReference>
<dbReference type="InterPro" id="IPR011009">
    <property type="entry name" value="Kinase-like_dom_sf"/>
</dbReference>
<feature type="compositionally biased region" description="Low complexity" evidence="1">
    <location>
        <begin position="1"/>
        <end position="44"/>
    </location>
</feature>
<gene>
    <name evidence="3" type="ORF">IL334_007780</name>
</gene>
<dbReference type="InterPro" id="IPR008271">
    <property type="entry name" value="Ser/Thr_kinase_AS"/>
</dbReference>
<evidence type="ECO:0000259" key="2">
    <source>
        <dbReference type="PROSITE" id="PS50011"/>
    </source>
</evidence>
<dbReference type="PANTHER" id="PTHR44329">
    <property type="entry name" value="SERINE/THREONINE-PROTEIN KINASE TNNI3K-RELATED"/>
    <property type="match status" value="1"/>
</dbReference>
<protein>
    <recommendedName>
        <fullName evidence="2">Protein kinase domain-containing protein</fullName>
    </recommendedName>
</protein>
<evidence type="ECO:0000313" key="3">
    <source>
        <dbReference type="EMBL" id="WRT70781.1"/>
    </source>
</evidence>
<feature type="region of interest" description="Disordered" evidence="1">
    <location>
        <begin position="1"/>
        <end position="47"/>
    </location>
</feature>
<dbReference type="InterPro" id="IPR001245">
    <property type="entry name" value="Ser-Thr/Tyr_kinase_cat_dom"/>
</dbReference>
<dbReference type="InterPro" id="IPR059179">
    <property type="entry name" value="MLKL-like_MCAfunc"/>
</dbReference>